<dbReference type="GO" id="GO:0004180">
    <property type="term" value="F:carboxypeptidase activity"/>
    <property type="evidence" value="ECO:0007669"/>
    <property type="project" value="UniProtKB-KW"/>
</dbReference>
<dbReference type="GO" id="GO:0006508">
    <property type="term" value="P:proteolysis"/>
    <property type="evidence" value="ECO:0007669"/>
    <property type="project" value="UniProtKB-KW"/>
</dbReference>
<evidence type="ECO:0000256" key="4">
    <source>
        <dbReference type="ARBA" id="ARBA00022801"/>
    </source>
</evidence>
<dbReference type="SUPFAM" id="SSF52317">
    <property type="entry name" value="Class I glutamine amidotransferase-like"/>
    <property type="match status" value="1"/>
</dbReference>
<keyword evidence="2 9" id="KW-0121">Carboxypeptidase</keyword>
<dbReference type="PANTHER" id="PTHR30237">
    <property type="entry name" value="MURAMOYLTETRAPEPTIDE CARBOXYPEPTIDASE"/>
    <property type="match status" value="1"/>
</dbReference>
<dbReference type="InterPro" id="IPR040449">
    <property type="entry name" value="Peptidase_S66_N"/>
</dbReference>
<dbReference type="RefSeq" id="WP_131330910.1">
    <property type="nucleotide sequence ID" value="NZ_CP044016.1"/>
</dbReference>
<sequence length="304" mass="33988">MKELILPPYLKQGDTIGIVCPSGYMPKENAENCILFLEEQGFKVQTGPTLGGQFHYFSGTDQERLDDLQRMLDDTNIKAILFGRGGYGMSRIIDRLDFSKFKKQPKWIIGYSDITLLLLHLENKLRIASLHAPMAGAFNKEVASETYRNSLLPAITGDRLKYKIDAEPLNILGKCQGELIGGNLCLLAHSLGTPSAPKTKGKILFIEEVGEYIYGADRYIWQLKRAGFFKNLAGIIIGSFSDMKDTTIPFGSTMEEAILNDLKEYKIPIAFNFPVGHTERNVALKVGVKFKLDVQKKATTLEEL</sequence>
<reference evidence="9 10" key="1">
    <citation type="submission" date="2019-09" db="EMBL/GenBank/DDBJ databases">
        <title>Complete genome sequence of Arachidicoccus sp. B3-10 isolated from apple orchard soil.</title>
        <authorList>
            <person name="Kim H.S."/>
            <person name="Han K.-I."/>
            <person name="Suh M.K."/>
            <person name="Lee K.C."/>
            <person name="Eom M.K."/>
            <person name="Kim J.-S."/>
            <person name="Kang S.W."/>
            <person name="Sin Y."/>
            <person name="Lee J.-S."/>
        </authorList>
    </citation>
    <scope>NUCLEOTIDE SEQUENCE [LARGE SCALE GENOMIC DNA]</scope>
    <source>
        <strain evidence="9 10">B3-10</strain>
    </source>
</reference>
<dbReference type="KEGG" id="arac:E0W69_015235"/>
<proteinExistence type="inferred from homology"/>
<feature type="domain" description="LD-carboxypeptidase N-terminal" evidence="7">
    <location>
        <begin position="16"/>
        <end position="132"/>
    </location>
</feature>
<dbReference type="PANTHER" id="PTHR30237:SF2">
    <property type="entry name" value="MUREIN TETRAPEPTIDE CARBOXYPEPTIDASE"/>
    <property type="match status" value="1"/>
</dbReference>
<dbReference type="SUPFAM" id="SSF141986">
    <property type="entry name" value="LD-carboxypeptidase A C-terminal domain-like"/>
    <property type="match status" value="1"/>
</dbReference>
<evidence type="ECO:0000256" key="3">
    <source>
        <dbReference type="ARBA" id="ARBA00022670"/>
    </source>
</evidence>
<gene>
    <name evidence="9" type="ORF">E0W69_015235</name>
</gene>
<dbReference type="InterPro" id="IPR003507">
    <property type="entry name" value="S66_fam"/>
</dbReference>
<dbReference type="Proteomes" id="UP000292424">
    <property type="component" value="Chromosome"/>
</dbReference>
<dbReference type="InterPro" id="IPR027461">
    <property type="entry name" value="Carboxypeptidase_A_C_sf"/>
</dbReference>
<evidence type="ECO:0000259" key="8">
    <source>
        <dbReference type="Pfam" id="PF17676"/>
    </source>
</evidence>
<dbReference type="InterPro" id="IPR027478">
    <property type="entry name" value="LdcA_N"/>
</dbReference>
<feature type="active site" description="Charge relay system" evidence="6">
    <location>
        <position position="207"/>
    </location>
</feature>
<keyword evidence="10" id="KW-1185">Reference proteome</keyword>
<evidence type="ECO:0000313" key="10">
    <source>
        <dbReference type="Proteomes" id="UP000292424"/>
    </source>
</evidence>
<keyword evidence="3" id="KW-0645">Protease</keyword>
<dbReference type="OrthoDB" id="9807329at2"/>
<dbReference type="Pfam" id="PF17676">
    <property type="entry name" value="Peptidase_S66C"/>
    <property type="match status" value="1"/>
</dbReference>
<feature type="domain" description="LD-carboxypeptidase C-terminal" evidence="8">
    <location>
        <begin position="176"/>
        <end position="292"/>
    </location>
</feature>
<evidence type="ECO:0000313" key="9">
    <source>
        <dbReference type="EMBL" id="QES89954.1"/>
    </source>
</evidence>
<dbReference type="EMBL" id="CP044016">
    <property type="protein sequence ID" value="QES89954.1"/>
    <property type="molecule type" value="Genomic_DNA"/>
</dbReference>
<keyword evidence="4" id="KW-0378">Hydrolase</keyword>
<evidence type="ECO:0000256" key="1">
    <source>
        <dbReference type="ARBA" id="ARBA00010233"/>
    </source>
</evidence>
<dbReference type="PIRSF" id="PIRSF028757">
    <property type="entry name" value="LD-carboxypeptidase"/>
    <property type="match status" value="1"/>
</dbReference>
<feature type="active site" description="Charge relay system" evidence="6">
    <location>
        <position position="277"/>
    </location>
</feature>
<comment type="similarity">
    <text evidence="1">Belongs to the peptidase S66 family.</text>
</comment>
<dbReference type="Gene3D" id="3.50.30.60">
    <property type="entry name" value="LD-carboxypeptidase A C-terminal domain-like"/>
    <property type="match status" value="1"/>
</dbReference>
<dbReference type="Pfam" id="PF02016">
    <property type="entry name" value="Peptidase_S66"/>
    <property type="match status" value="1"/>
</dbReference>
<name>A0A5P2G2C1_9BACT</name>
<protein>
    <submittedName>
        <fullName evidence="9">LD-carboxypeptidase</fullName>
    </submittedName>
</protein>
<keyword evidence="5" id="KW-0720">Serine protease</keyword>
<dbReference type="AlphaFoldDB" id="A0A5P2G2C1"/>
<feature type="active site" description="Nucleophile" evidence="6">
    <location>
        <position position="112"/>
    </location>
</feature>
<dbReference type="GO" id="GO:0008236">
    <property type="term" value="F:serine-type peptidase activity"/>
    <property type="evidence" value="ECO:0007669"/>
    <property type="project" value="UniProtKB-KW"/>
</dbReference>
<dbReference type="Gene3D" id="3.40.50.10740">
    <property type="entry name" value="Class I glutamine amidotransferase-like"/>
    <property type="match status" value="1"/>
</dbReference>
<organism evidence="9 10">
    <name type="scientific">Rhizosphaericola mali</name>
    <dbReference type="NCBI Taxonomy" id="2545455"/>
    <lineage>
        <taxon>Bacteria</taxon>
        <taxon>Pseudomonadati</taxon>
        <taxon>Bacteroidota</taxon>
        <taxon>Chitinophagia</taxon>
        <taxon>Chitinophagales</taxon>
        <taxon>Chitinophagaceae</taxon>
        <taxon>Rhizosphaericola</taxon>
    </lineage>
</organism>
<accession>A0A5P2G2C1</accession>
<evidence type="ECO:0000256" key="5">
    <source>
        <dbReference type="ARBA" id="ARBA00022825"/>
    </source>
</evidence>
<evidence type="ECO:0000259" key="7">
    <source>
        <dbReference type="Pfam" id="PF02016"/>
    </source>
</evidence>
<dbReference type="InterPro" id="IPR040921">
    <property type="entry name" value="Peptidase_S66C"/>
</dbReference>
<evidence type="ECO:0000256" key="6">
    <source>
        <dbReference type="PIRSR" id="PIRSR028757-1"/>
    </source>
</evidence>
<dbReference type="CDD" id="cd07025">
    <property type="entry name" value="Peptidase_S66"/>
    <property type="match status" value="1"/>
</dbReference>
<dbReference type="InterPro" id="IPR029062">
    <property type="entry name" value="Class_I_gatase-like"/>
</dbReference>
<evidence type="ECO:0000256" key="2">
    <source>
        <dbReference type="ARBA" id="ARBA00022645"/>
    </source>
</evidence>